<keyword evidence="3" id="KW-0969">Cilium</keyword>
<comment type="caution">
    <text evidence="3">The sequence shown here is derived from an EMBL/GenBank/DDBJ whole genome shotgun (WGS) entry which is preliminary data.</text>
</comment>
<feature type="region of interest" description="Disordered" evidence="1">
    <location>
        <begin position="882"/>
        <end position="908"/>
    </location>
</feature>
<dbReference type="Pfam" id="PF21049">
    <property type="entry name" value="CFA69_ARM_rpt"/>
    <property type="match status" value="1"/>
</dbReference>
<dbReference type="Proteomes" id="UP000440578">
    <property type="component" value="Unassembled WGS sequence"/>
</dbReference>
<protein>
    <submittedName>
        <fullName evidence="3">Cilia-and flagella-associated protein 69</fullName>
    </submittedName>
</protein>
<dbReference type="InterPro" id="IPR048732">
    <property type="entry name" value="CFA69"/>
</dbReference>
<dbReference type="InterPro" id="IPR016024">
    <property type="entry name" value="ARM-type_fold"/>
</dbReference>
<feature type="compositionally biased region" description="Acidic residues" evidence="1">
    <location>
        <begin position="887"/>
        <end position="899"/>
    </location>
</feature>
<evidence type="ECO:0000259" key="2">
    <source>
        <dbReference type="Pfam" id="PF21049"/>
    </source>
</evidence>
<dbReference type="InterPro" id="IPR011989">
    <property type="entry name" value="ARM-like"/>
</dbReference>
<name>A0A6A4WHJ6_AMPAM</name>
<dbReference type="PANTHER" id="PTHR14716">
    <property type="entry name" value="CILIA- AND FLAGELLA-ASSOCIATED PROTEIN 69"/>
    <property type="match status" value="1"/>
</dbReference>
<dbReference type="InterPro" id="IPR048733">
    <property type="entry name" value="CFA69_ARM_dom"/>
</dbReference>
<dbReference type="GO" id="GO:0097730">
    <property type="term" value="C:non-motile cilium"/>
    <property type="evidence" value="ECO:0007669"/>
    <property type="project" value="TreeGrafter"/>
</dbReference>
<evidence type="ECO:0000256" key="1">
    <source>
        <dbReference type="SAM" id="MobiDB-lite"/>
    </source>
</evidence>
<sequence>MQSPDQLANLCNAGPEGDRKGWNPGAVVKVMNLLMSQQASDMPDRITRAVDEMLAEFPQGLVISALAPLFAVTEQLLLRSRENEGYLSLICRVVELLGLPLWKERETISADHWEFVVQVGSVLGCLLKECHQPRVRLAVCRALGVIIPGRAERRCAHQFRFKALSCDEYLLALEESSIGESLMEAMRGVEEEGLYMEMLKVLLALCYRSERNCRNMVDAELPHVITQRMLWTDDVLFVTAEVLIQMMVTFSSADQPESILKQLACRPCVSTLRAALHHQLRSVQSVVNRQLRNDILTLSVSVARLCPPVPLVETGLAADLLHLAVHTELKSERSPFSYLQLLTSSEDFEMKKLLLVLPALLLRTTVTISMLSEHQVMLSLLMLISRDLRPSFAYNSAVSWTEPQFRELQLLALRTLAAIIASLPEDALQYRAGTRLLLYLTSYLDGSPLVTVDHLQACMQALHNAAASGEPALLADLADQDAVSLMTTFLRHPRVLALAAGPQRMAYVALATECLAILSFLCDEDPHRKSLFGSRGVDALLSTLLETTRQRCRLGPRHYTVIVNAMDAVWSCVTGCASNENEFLMRGGCDTLLDLTDAGGLGLLKLQTLGCLLRLCDTCPAAAKFILRWRGSGGRTCVQLLMALWRQEEDALGCHTDADGIITDLEQPLRGALQPLEPFSAAPEPVAVAEMVGKMRPKIFGIIEHLKQVRGDDGLFVRELTDIDVRDQVTMALVESYLDLKEGEVCAELRAQVASQGVKPVLADRLMLDDLRVIGREKSQYAQSLQTDLRSAALRRHVADERQFFERLKRLEMQELLAIRRVSEYIARTSCHRVLAQAKRRQEQEVQDTTCQPGPGKYYRTLQRSTNVTVFSARHLDIQLTPRDNKFDDDEPLTPDTDSDSTQNLSRF</sequence>
<dbReference type="OrthoDB" id="191673at2759"/>
<dbReference type="EMBL" id="VIIS01000955">
    <property type="protein sequence ID" value="KAF0303314.1"/>
    <property type="molecule type" value="Genomic_DNA"/>
</dbReference>
<keyword evidence="3" id="KW-0282">Flagellum</keyword>
<reference evidence="3 4" key="1">
    <citation type="submission" date="2019-07" db="EMBL/GenBank/DDBJ databases">
        <title>Draft genome assembly of a fouling barnacle, Amphibalanus amphitrite (Darwin, 1854): The first reference genome for Thecostraca.</title>
        <authorList>
            <person name="Kim W."/>
        </authorList>
    </citation>
    <scope>NUCLEOTIDE SEQUENCE [LARGE SCALE GENOMIC DNA]</scope>
    <source>
        <strain evidence="3">SNU_AA5</strain>
        <tissue evidence="3">Soma without cirri and trophi</tissue>
    </source>
</reference>
<feature type="domain" description="Cilia- and flagella-associated protein 69 ARM repeats" evidence="2">
    <location>
        <begin position="28"/>
        <end position="748"/>
    </location>
</feature>
<evidence type="ECO:0000313" key="4">
    <source>
        <dbReference type="Proteomes" id="UP000440578"/>
    </source>
</evidence>
<keyword evidence="3" id="KW-0966">Cell projection</keyword>
<dbReference type="SUPFAM" id="SSF48371">
    <property type="entry name" value="ARM repeat"/>
    <property type="match status" value="2"/>
</dbReference>
<dbReference type="GO" id="GO:0097225">
    <property type="term" value="C:sperm midpiece"/>
    <property type="evidence" value="ECO:0007669"/>
    <property type="project" value="TreeGrafter"/>
</dbReference>
<dbReference type="PANTHER" id="PTHR14716:SF0">
    <property type="entry name" value="CILIA- AND FLAGELLA-ASSOCIATED PROTEIN 69"/>
    <property type="match status" value="1"/>
</dbReference>
<proteinExistence type="predicted"/>
<gene>
    <name evidence="3" type="primary">CFAP69</name>
    <name evidence="3" type="ORF">FJT64_024696</name>
</gene>
<keyword evidence="4" id="KW-1185">Reference proteome</keyword>
<dbReference type="GO" id="GO:1902093">
    <property type="term" value="P:positive regulation of flagellated sperm motility"/>
    <property type="evidence" value="ECO:0007669"/>
    <property type="project" value="TreeGrafter"/>
</dbReference>
<accession>A0A6A4WHJ6</accession>
<organism evidence="3 4">
    <name type="scientific">Amphibalanus amphitrite</name>
    <name type="common">Striped barnacle</name>
    <name type="synonym">Balanus amphitrite</name>
    <dbReference type="NCBI Taxonomy" id="1232801"/>
    <lineage>
        <taxon>Eukaryota</taxon>
        <taxon>Metazoa</taxon>
        <taxon>Ecdysozoa</taxon>
        <taxon>Arthropoda</taxon>
        <taxon>Crustacea</taxon>
        <taxon>Multicrustacea</taxon>
        <taxon>Cirripedia</taxon>
        <taxon>Thoracica</taxon>
        <taxon>Thoracicalcarea</taxon>
        <taxon>Balanomorpha</taxon>
        <taxon>Balanoidea</taxon>
        <taxon>Balanidae</taxon>
        <taxon>Amphibalaninae</taxon>
        <taxon>Amphibalanus</taxon>
    </lineage>
</organism>
<evidence type="ECO:0000313" key="3">
    <source>
        <dbReference type="EMBL" id="KAF0303314.1"/>
    </source>
</evidence>
<dbReference type="AlphaFoldDB" id="A0A6A4WHJ6"/>
<dbReference type="Gene3D" id="1.25.10.10">
    <property type="entry name" value="Leucine-rich Repeat Variant"/>
    <property type="match status" value="2"/>
</dbReference>